<dbReference type="GO" id="GO:0070475">
    <property type="term" value="P:rRNA base methylation"/>
    <property type="evidence" value="ECO:0007669"/>
    <property type="project" value="TreeGrafter"/>
</dbReference>
<keyword evidence="13" id="KW-1185">Reference proteome</keyword>
<evidence type="ECO:0000256" key="7">
    <source>
        <dbReference type="ARBA" id="ARBA00022691"/>
    </source>
</evidence>
<protein>
    <recommendedName>
        <fullName evidence="10">Ribosomal RNA small subunit methyltransferase E</fullName>
        <ecNumber evidence="10">2.1.1.193</ecNumber>
    </recommendedName>
</protein>
<dbReference type="GO" id="GO:0070042">
    <property type="term" value="F:rRNA (uridine-N3-)-methyltransferase activity"/>
    <property type="evidence" value="ECO:0007669"/>
    <property type="project" value="TreeGrafter"/>
</dbReference>
<sequence>MNLILFDKPFEQLRLEPGDPRGQHIRKVLRAEVGTKVFIGFVNAGRARAEVTALDPDGSVALSVVATEPAPEPLPVQLLVGLPRPHTAKRILFEAASMGVQALYFFESERGEPSYAKSSLWTSDEWKERLRLGTEQSFGTHVPGVSIGPDLQTALSHLGTDAARVALDNYEAGAPMDQSIPDDAKSAILALGPERGWSPNEREVFRKNGWTLAHLGPHVLRLETACTAALAVAASRLGSWRGQTTTGI</sequence>
<dbReference type="EC" id="2.1.1.193" evidence="10"/>
<feature type="domain" description="Ribosomal RNA small subunit methyltransferase E methyltransferase" evidence="11">
    <location>
        <begin position="71"/>
        <end position="233"/>
    </location>
</feature>
<keyword evidence="6 10" id="KW-0808">Transferase</keyword>
<dbReference type="InterPro" id="IPR046886">
    <property type="entry name" value="RsmE_MTase_dom"/>
</dbReference>
<reference evidence="12 13" key="1">
    <citation type="submission" date="2018-05" db="EMBL/GenBank/DDBJ databases">
        <title>Coraliomargarita sinensis sp. nov., isolated from a marine solar saltern.</title>
        <authorList>
            <person name="Zhou L.Y."/>
        </authorList>
    </citation>
    <scope>NUCLEOTIDE SEQUENCE [LARGE SCALE GENOMIC DNA]</scope>
    <source>
        <strain evidence="12 13">WN38</strain>
    </source>
</reference>
<dbReference type="EMBL" id="QHJQ01000007">
    <property type="protein sequence ID" value="PXA03727.1"/>
    <property type="molecule type" value="Genomic_DNA"/>
</dbReference>
<dbReference type="GO" id="GO:0005737">
    <property type="term" value="C:cytoplasm"/>
    <property type="evidence" value="ECO:0007669"/>
    <property type="project" value="UniProtKB-SubCell"/>
</dbReference>
<evidence type="ECO:0000313" key="13">
    <source>
        <dbReference type="Proteomes" id="UP000247099"/>
    </source>
</evidence>
<keyword evidence="7 10" id="KW-0949">S-adenosyl-L-methionine</keyword>
<name>A0A317ZHE2_9BACT</name>
<dbReference type="AlphaFoldDB" id="A0A317ZHE2"/>
<evidence type="ECO:0000256" key="1">
    <source>
        <dbReference type="ARBA" id="ARBA00004496"/>
    </source>
</evidence>
<dbReference type="InParanoid" id="A0A317ZHE2"/>
<dbReference type="Proteomes" id="UP000247099">
    <property type="component" value="Unassembled WGS sequence"/>
</dbReference>
<dbReference type="Pfam" id="PF04452">
    <property type="entry name" value="Methyltrans_RNA"/>
    <property type="match status" value="1"/>
</dbReference>
<dbReference type="OrthoDB" id="9815641at2"/>
<organism evidence="12 13">
    <name type="scientific">Coraliomargarita sinensis</name>
    <dbReference type="NCBI Taxonomy" id="2174842"/>
    <lineage>
        <taxon>Bacteria</taxon>
        <taxon>Pseudomonadati</taxon>
        <taxon>Verrucomicrobiota</taxon>
        <taxon>Opitutia</taxon>
        <taxon>Puniceicoccales</taxon>
        <taxon>Coraliomargaritaceae</taxon>
        <taxon>Coraliomargarita</taxon>
    </lineage>
</organism>
<evidence type="ECO:0000256" key="2">
    <source>
        <dbReference type="ARBA" id="ARBA00005528"/>
    </source>
</evidence>
<dbReference type="PIRSF" id="PIRSF015601">
    <property type="entry name" value="MTase_slr0722"/>
    <property type="match status" value="1"/>
</dbReference>
<dbReference type="RefSeq" id="WP_110131424.1">
    <property type="nucleotide sequence ID" value="NZ_QHJQ01000007.1"/>
</dbReference>
<comment type="function">
    <text evidence="8 10">Specifically methylates the N3 position of the uracil ring of uridine 1498 (m3U1498) in 16S rRNA. Acts on the fully assembled 30S ribosomal subunit.</text>
</comment>
<evidence type="ECO:0000256" key="5">
    <source>
        <dbReference type="ARBA" id="ARBA00022603"/>
    </source>
</evidence>
<comment type="subcellular location">
    <subcellularLocation>
        <location evidence="1 10">Cytoplasm</location>
    </subcellularLocation>
</comment>
<evidence type="ECO:0000256" key="10">
    <source>
        <dbReference type="PIRNR" id="PIRNR015601"/>
    </source>
</evidence>
<comment type="caution">
    <text evidence="12">The sequence shown here is derived from an EMBL/GenBank/DDBJ whole genome shotgun (WGS) entry which is preliminary data.</text>
</comment>
<dbReference type="SUPFAM" id="SSF75217">
    <property type="entry name" value="alpha/beta knot"/>
    <property type="match status" value="1"/>
</dbReference>
<evidence type="ECO:0000256" key="3">
    <source>
        <dbReference type="ARBA" id="ARBA00022490"/>
    </source>
</evidence>
<dbReference type="InterPro" id="IPR006700">
    <property type="entry name" value="RsmE"/>
</dbReference>
<accession>A0A317ZHE2</accession>
<dbReference type="Gene3D" id="3.40.1280.10">
    <property type="match status" value="1"/>
</dbReference>
<keyword evidence="5 10" id="KW-0489">Methyltransferase</keyword>
<evidence type="ECO:0000256" key="6">
    <source>
        <dbReference type="ARBA" id="ARBA00022679"/>
    </source>
</evidence>
<evidence type="ECO:0000256" key="4">
    <source>
        <dbReference type="ARBA" id="ARBA00022552"/>
    </source>
</evidence>
<gene>
    <name evidence="12" type="ORF">DDZ13_10555</name>
</gene>
<dbReference type="NCBIfam" id="TIGR00046">
    <property type="entry name" value="RsmE family RNA methyltransferase"/>
    <property type="match status" value="1"/>
</dbReference>
<comment type="catalytic activity">
    <reaction evidence="9 10">
        <text>uridine(1498) in 16S rRNA + S-adenosyl-L-methionine = N(3)-methyluridine(1498) in 16S rRNA + S-adenosyl-L-homocysteine + H(+)</text>
        <dbReference type="Rhea" id="RHEA:42920"/>
        <dbReference type="Rhea" id="RHEA-COMP:10283"/>
        <dbReference type="Rhea" id="RHEA-COMP:10284"/>
        <dbReference type="ChEBI" id="CHEBI:15378"/>
        <dbReference type="ChEBI" id="CHEBI:57856"/>
        <dbReference type="ChEBI" id="CHEBI:59789"/>
        <dbReference type="ChEBI" id="CHEBI:65315"/>
        <dbReference type="ChEBI" id="CHEBI:74502"/>
        <dbReference type="EC" id="2.1.1.193"/>
    </reaction>
</comment>
<evidence type="ECO:0000256" key="9">
    <source>
        <dbReference type="ARBA" id="ARBA00047944"/>
    </source>
</evidence>
<proteinExistence type="inferred from homology"/>
<dbReference type="InterPro" id="IPR029026">
    <property type="entry name" value="tRNA_m1G_MTases_N"/>
</dbReference>
<dbReference type="PANTHER" id="PTHR30027">
    <property type="entry name" value="RIBOSOMAL RNA SMALL SUBUNIT METHYLTRANSFERASE E"/>
    <property type="match status" value="1"/>
</dbReference>
<dbReference type="PANTHER" id="PTHR30027:SF3">
    <property type="entry name" value="16S RRNA (URACIL(1498)-N(3))-METHYLTRANSFERASE"/>
    <property type="match status" value="1"/>
</dbReference>
<evidence type="ECO:0000259" key="11">
    <source>
        <dbReference type="Pfam" id="PF04452"/>
    </source>
</evidence>
<keyword evidence="3 10" id="KW-0963">Cytoplasm</keyword>
<dbReference type="CDD" id="cd18084">
    <property type="entry name" value="RsmE-like"/>
    <property type="match status" value="1"/>
</dbReference>
<evidence type="ECO:0000256" key="8">
    <source>
        <dbReference type="ARBA" id="ARBA00025699"/>
    </source>
</evidence>
<dbReference type="InterPro" id="IPR029028">
    <property type="entry name" value="Alpha/beta_knot_MTases"/>
</dbReference>
<evidence type="ECO:0000313" key="12">
    <source>
        <dbReference type="EMBL" id="PXA03727.1"/>
    </source>
</evidence>
<comment type="similarity">
    <text evidence="2 10">Belongs to the RNA methyltransferase RsmE family.</text>
</comment>
<keyword evidence="4 10" id="KW-0698">rRNA processing</keyword>